<reference evidence="2" key="1">
    <citation type="submission" date="2021-01" db="UniProtKB">
        <authorList>
            <consortium name="EnsemblMetazoa"/>
        </authorList>
    </citation>
    <scope>IDENTIFICATION</scope>
</reference>
<dbReference type="KEGG" id="nvi:100680424"/>
<feature type="region of interest" description="Disordered" evidence="1">
    <location>
        <begin position="159"/>
        <end position="203"/>
    </location>
</feature>
<evidence type="ECO:0000256" key="1">
    <source>
        <dbReference type="SAM" id="MobiDB-lite"/>
    </source>
</evidence>
<organism evidence="2 3">
    <name type="scientific">Nasonia vitripennis</name>
    <name type="common">Parasitic wasp</name>
    <dbReference type="NCBI Taxonomy" id="7425"/>
    <lineage>
        <taxon>Eukaryota</taxon>
        <taxon>Metazoa</taxon>
        <taxon>Ecdysozoa</taxon>
        <taxon>Arthropoda</taxon>
        <taxon>Hexapoda</taxon>
        <taxon>Insecta</taxon>
        <taxon>Pterygota</taxon>
        <taxon>Neoptera</taxon>
        <taxon>Endopterygota</taxon>
        <taxon>Hymenoptera</taxon>
        <taxon>Apocrita</taxon>
        <taxon>Proctotrupomorpha</taxon>
        <taxon>Chalcidoidea</taxon>
        <taxon>Pteromalidae</taxon>
        <taxon>Pteromalinae</taxon>
        <taxon>Nasonia</taxon>
    </lineage>
</organism>
<name>A0A7M7QKW2_NASVI</name>
<dbReference type="GeneID" id="100680424"/>
<feature type="compositionally biased region" description="Acidic residues" evidence="1">
    <location>
        <begin position="265"/>
        <end position="278"/>
    </location>
</feature>
<dbReference type="AlphaFoldDB" id="A0A7M7QKW2"/>
<dbReference type="EnsemblMetazoa" id="XM_031933382">
    <property type="protein sequence ID" value="XP_031789242"/>
    <property type="gene ID" value="LOC100680424"/>
</dbReference>
<accession>A0A7M7QKW2</accession>
<dbReference type="RefSeq" id="XP_031789242.1">
    <property type="nucleotide sequence ID" value="XM_031933382.2"/>
</dbReference>
<sequence>MLAQKESLKKVITEYKSKILMDSCQDFTLEGCNDDSGTTRSDDNQLNKIVNVRLTNCLVPSNSNTKEIEHTSTQKTGESYTMNSEPAVLSDISNIVPVPQKTQKARKSFISSKTVMLQGLDVSTNKDKQQLSINNRASNSITPETIAFRKRLARLRRISDSSLSSKSESPHRAVSPHRIASPHRTVSPHRSPTPHRSVSPEPRNLFRLTENEQNMEDDDYSAEAVFTIQNVTRVQEIPLNSTEKNCNAENVNNCASPDLPIRETSDDDDDDDDDDETDINQIPLKHLFQFKHKLYKTYKRKKFDLKTEKQETYKRYEEVDGQIYLGMDCKVGPQTWRIANTKKYITIYEV</sequence>
<evidence type="ECO:0000313" key="3">
    <source>
        <dbReference type="Proteomes" id="UP000002358"/>
    </source>
</evidence>
<dbReference type="Proteomes" id="UP000002358">
    <property type="component" value="Unassembled WGS sequence"/>
</dbReference>
<protein>
    <submittedName>
        <fullName evidence="2">Uncharacterized protein</fullName>
    </submittedName>
</protein>
<keyword evidence="3" id="KW-1185">Reference proteome</keyword>
<feature type="region of interest" description="Disordered" evidence="1">
    <location>
        <begin position="248"/>
        <end position="279"/>
    </location>
</feature>
<proteinExistence type="predicted"/>
<dbReference type="InParanoid" id="A0A7M7QKW2"/>
<evidence type="ECO:0000313" key="2">
    <source>
        <dbReference type="EnsemblMetazoa" id="XP_031789242"/>
    </source>
</evidence>